<sequence length="222" mass="24653">MVQIVEETTGLVRRSTFTDRAVFDVPNPMGPMFVVRQLRTGDREDVIRQGAQATMPWDGGAMPGNGVLLGIPEDSIGQRSNWIRRIGGSRLVGLVNLDSDGWLILSEEYADGWKAYLLPQTEPRPAIIASADAWPALRSSWWWLWPGSAANLERWVLGSHVKVNGYMQGWRIPQAGSYRLVVEYLPQRGYEAGWLVTIGGLMSATLVVGAGMVRALIRYSVR</sequence>
<proteinExistence type="predicted"/>
<gene>
    <name evidence="2" type="ORF">EBT44_07350</name>
</gene>
<feature type="transmembrane region" description="Helical" evidence="1">
    <location>
        <begin position="192"/>
        <end position="217"/>
    </location>
</feature>
<evidence type="ECO:0000256" key="1">
    <source>
        <dbReference type="SAM" id="Phobius"/>
    </source>
</evidence>
<evidence type="ECO:0000313" key="3">
    <source>
        <dbReference type="Proteomes" id="UP000740727"/>
    </source>
</evidence>
<reference evidence="2" key="1">
    <citation type="submission" date="2018-10" db="EMBL/GenBank/DDBJ databases">
        <title>Iterative Subtractive Binning of Freshwater Chronoseries Metagenomes Recovers Nearly Complete Genomes from over Four Hundred Novel Species.</title>
        <authorList>
            <person name="Rodriguez-R L.M."/>
            <person name="Tsementzi D."/>
            <person name="Luo C."/>
            <person name="Konstantinidis K.T."/>
        </authorList>
    </citation>
    <scope>NUCLEOTIDE SEQUENCE</scope>
    <source>
        <strain evidence="2">WB5_2A_028</strain>
    </source>
</reference>
<protein>
    <submittedName>
        <fullName evidence="2">Uncharacterized protein</fullName>
    </submittedName>
</protein>
<name>A0A965GEI6_9PROT</name>
<comment type="caution">
    <text evidence="2">The sequence shown here is derived from an EMBL/GenBank/DDBJ whole genome shotgun (WGS) entry which is preliminary data.</text>
</comment>
<evidence type="ECO:0000313" key="2">
    <source>
        <dbReference type="EMBL" id="NBR94608.1"/>
    </source>
</evidence>
<accession>A0A965GEI6</accession>
<dbReference type="AlphaFoldDB" id="A0A965GEI6"/>
<dbReference type="EMBL" id="RFXN01000222">
    <property type="protein sequence ID" value="NBR94608.1"/>
    <property type="molecule type" value="Genomic_DNA"/>
</dbReference>
<dbReference type="Proteomes" id="UP000740727">
    <property type="component" value="Unassembled WGS sequence"/>
</dbReference>
<keyword evidence="1" id="KW-0472">Membrane</keyword>
<keyword evidence="1" id="KW-1133">Transmembrane helix</keyword>
<keyword evidence="1" id="KW-0812">Transmembrane</keyword>
<organism evidence="2 3">
    <name type="scientific">Candidatus Fonsibacter lacus</name>
    <dbReference type="NCBI Taxonomy" id="2576439"/>
    <lineage>
        <taxon>Bacteria</taxon>
        <taxon>Pseudomonadati</taxon>
        <taxon>Pseudomonadota</taxon>
        <taxon>Alphaproteobacteria</taxon>
        <taxon>Candidatus Pelagibacterales</taxon>
        <taxon>Candidatus Pelagibacterales incertae sedis</taxon>
        <taxon>Candidatus Fonsibacter</taxon>
    </lineage>
</organism>